<dbReference type="Pfam" id="PF01724">
    <property type="entry name" value="DUF29"/>
    <property type="match status" value="1"/>
</dbReference>
<name>A0A6I2KSZ4_9BURK</name>
<keyword evidence="2" id="KW-1185">Reference proteome</keyword>
<evidence type="ECO:0000313" key="1">
    <source>
        <dbReference type="EMBL" id="MRW89015.1"/>
    </source>
</evidence>
<organism evidence="1 2">
    <name type="scientific">Duganella guangzhouensis</name>
    <dbReference type="NCBI Taxonomy" id="2666084"/>
    <lineage>
        <taxon>Bacteria</taxon>
        <taxon>Pseudomonadati</taxon>
        <taxon>Pseudomonadota</taxon>
        <taxon>Betaproteobacteria</taxon>
        <taxon>Burkholderiales</taxon>
        <taxon>Oxalobacteraceae</taxon>
        <taxon>Telluria group</taxon>
        <taxon>Duganella</taxon>
    </lineage>
</organism>
<dbReference type="PANTHER" id="PTHR34235:SF4">
    <property type="entry name" value="SLR0291 PROTEIN"/>
    <property type="match status" value="1"/>
</dbReference>
<dbReference type="AlphaFoldDB" id="A0A6I2KSZ4"/>
<protein>
    <submittedName>
        <fullName evidence="1">DUF29 family protein</fullName>
    </submittedName>
</protein>
<dbReference type="EMBL" id="WKJK01000002">
    <property type="protein sequence ID" value="MRW89015.1"/>
    <property type="molecule type" value="Genomic_DNA"/>
</dbReference>
<comment type="caution">
    <text evidence="1">The sequence shown here is derived from an EMBL/GenBank/DDBJ whole genome shotgun (WGS) entry which is preliminary data.</text>
</comment>
<accession>A0A6I2KSZ4</accession>
<reference evidence="1 2" key="1">
    <citation type="submission" date="2019-11" db="EMBL/GenBank/DDBJ databases">
        <title>Novel species isolated from a subtropical stream in China.</title>
        <authorList>
            <person name="Lu H."/>
        </authorList>
    </citation>
    <scope>NUCLEOTIDE SEQUENCE [LARGE SCALE GENOMIC DNA]</scope>
    <source>
        <strain evidence="1 2">FT80W</strain>
    </source>
</reference>
<dbReference type="InterPro" id="IPR002636">
    <property type="entry name" value="DUF29"/>
</dbReference>
<sequence>MGNLYDDDVMVWAAQQARLLRAGQWSLLDVENIAEEIQDVAKSEKRELRHRLAILVEHLIKWQWQPTHRGSSWLTTIRIQRIDIEKLLLKVPSLRATLDSELADAVWRDAVILAVREAECQGLPDCSPWSLELVLTTGFLPNGDDDDQI</sequence>
<evidence type="ECO:0000313" key="2">
    <source>
        <dbReference type="Proteomes" id="UP000433309"/>
    </source>
</evidence>
<dbReference type="RefSeq" id="WP_154373123.1">
    <property type="nucleotide sequence ID" value="NZ_WKJK01000002.1"/>
</dbReference>
<dbReference type="Proteomes" id="UP000433309">
    <property type="component" value="Unassembled WGS sequence"/>
</dbReference>
<gene>
    <name evidence="1" type="ORF">GJ699_03365</name>
</gene>
<proteinExistence type="predicted"/>
<dbReference type="PANTHER" id="PTHR34235">
    <property type="entry name" value="SLR1203 PROTEIN-RELATED"/>
    <property type="match status" value="1"/>
</dbReference>
<dbReference type="Gene3D" id="1.20.1220.20">
    <property type="entry name" value="Uncharcterised protein PF01724"/>
    <property type="match status" value="1"/>
</dbReference>